<keyword evidence="7" id="KW-0492">Microsome</keyword>
<dbReference type="PANTHER" id="PTHR10835:SF0">
    <property type="entry name" value="SQUALENE MONOOXYGENASE"/>
    <property type="match status" value="1"/>
</dbReference>
<proteinExistence type="inferred from homology"/>
<evidence type="ECO:0000256" key="10">
    <source>
        <dbReference type="RuleBase" id="RU367121"/>
    </source>
</evidence>
<protein>
    <recommendedName>
        <fullName evidence="4 10">Squalene monooxygenase</fullName>
        <ecNumber evidence="4 10">1.14.14.17</ecNumber>
    </recommendedName>
</protein>
<evidence type="ECO:0000256" key="2">
    <source>
        <dbReference type="ARBA" id="ARBA00004154"/>
    </source>
</evidence>
<keyword evidence="9 10" id="KW-0472">Membrane</keyword>
<dbReference type="InterPro" id="IPR036188">
    <property type="entry name" value="FAD/NAD-bd_sf"/>
</dbReference>
<keyword evidence="5 10" id="KW-0285">Flavoprotein</keyword>
<evidence type="ECO:0000313" key="13">
    <source>
        <dbReference type="Proteomes" id="UP000000707"/>
    </source>
</evidence>
<dbReference type="STRING" id="590646.G3B373"/>
<evidence type="ECO:0000313" key="12">
    <source>
        <dbReference type="EMBL" id="EGV64096.1"/>
    </source>
</evidence>
<evidence type="ECO:0000256" key="6">
    <source>
        <dbReference type="ARBA" id="ARBA00022827"/>
    </source>
</evidence>
<dbReference type="GO" id="GO:0050660">
    <property type="term" value="F:flavin adenine dinucleotide binding"/>
    <property type="evidence" value="ECO:0007669"/>
    <property type="project" value="UniProtKB-UniRule"/>
</dbReference>
<keyword evidence="6 10" id="KW-0274">FAD</keyword>
<dbReference type="GO" id="GO:0006696">
    <property type="term" value="P:ergosterol biosynthetic process"/>
    <property type="evidence" value="ECO:0007669"/>
    <property type="project" value="TreeGrafter"/>
</dbReference>
<dbReference type="GeneID" id="18250306"/>
<evidence type="ECO:0000259" key="11">
    <source>
        <dbReference type="Pfam" id="PF08491"/>
    </source>
</evidence>
<feature type="domain" description="Squalene epoxidase" evidence="11">
    <location>
        <begin position="207"/>
        <end position="484"/>
    </location>
</feature>
<keyword evidence="10" id="KW-1133">Transmembrane helix</keyword>
<organism evidence="13">
    <name type="scientific">Candida tenuis (strain ATCC 10573 / BCRC 21748 / CBS 615 / JCM 9827 / NBRC 10315 / NRRL Y-1498 / VKM Y-70)</name>
    <name type="common">Yeast</name>
    <name type="synonym">Yamadazyma tenuis</name>
    <dbReference type="NCBI Taxonomy" id="590646"/>
    <lineage>
        <taxon>Eukaryota</taxon>
        <taxon>Fungi</taxon>
        <taxon>Dikarya</taxon>
        <taxon>Ascomycota</taxon>
        <taxon>Saccharomycotina</taxon>
        <taxon>Pichiomycetes</taxon>
        <taxon>Debaryomycetaceae</taxon>
        <taxon>Yamadazyma</taxon>
    </lineage>
</organism>
<dbReference type="UniPathway" id="UPA00767">
    <property type="reaction ID" value="UER00752"/>
</dbReference>
<dbReference type="OrthoDB" id="1678617at2759"/>
<keyword evidence="8 10" id="KW-0560">Oxidoreductase</keyword>
<gene>
    <name evidence="12" type="ORF">CANTEDRAFT_93607</name>
</gene>
<evidence type="ECO:0000256" key="9">
    <source>
        <dbReference type="ARBA" id="ARBA00023136"/>
    </source>
</evidence>
<comment type="catalytic activity">
    <reaction evidence="10">
        <text>squalene + reduced [NADPH--hemoprotein reductase] + O2 = (S)-2,3-epoxysqualene + oxidized [NADPH--hemoprotein reductase] + H2O + H(+)</text>
        <dbReference type="Rhea" id="RHEA:25282"/>
        <dbReference type="Rhea" id="RHEA-COMP:11964"/>
        <dbReference type="Rhea" id="RHEA-COMP:11965"/>
        <dbReference type="ChEBI" id="CHEBI:15377"/>
        <dbReference type="ChEBI" id="CHEBI:15378"/>
        <dbReference type="ChEBI" id="CHEBI:15379"/>
        <dbReference type="ChEBI" id="CHEBI:15440"/>
        <dbReference type="ChEBI" id="CHEBI:15441"/>
        <dbReference type="ChEBI" id="CHEBI:57618"/>
        <dbReference type="ChEBI" id="CHEBI:58210"/>
        <dbReference type="EC" id="1.14.14.17"/>
    </reaction>
</comment>
<evidence type="ECO:0000256" key="7">
    <source>
        <dbReference type="ARBA" id="ARBA00022848"/>
    </source>
</evidence>
<evidence type="ECO:0000256" key="3">
    <source>
        <dbReference type="ARBA" id="ARBA00008802"/>
    </source>
</evidence>
<sequence>MSFANSNVATDSLPNSVEDKQYDAVVVGAGVAGPAIATAFARAGRQVLLIERSWSRPDRIVGELMQPAGVKALCELGLAQAVANIEAMTCEGYYIKYHDRVVQLSYLDKAEAATGNPIKPVPDCVFDDNDKLITDSTLSSKDWYDHPTVQGLAFHNGDFLMNLRAIARAEPNVTCLEATVTGVVRDDNDVVVGVRVKAEDVPAVYRAKLVVACDGIYSKLRRELPAPAPSVESYFVGLDLHDCDFPAPGHGHVILGDHAPVLAYQTTPTTARMLCAWRSTKPPSSSGGEFANYLNQQVRSELPKEIQPSFDAAVASKRFRPMPNQYLPAVKQSRQRGFVAVGDSLNMRHPLTGGGMTVALNDVVILAKLLHPSQVADLGDHEAVLRQMAVFHRRRKPLDAVINTLSMALYALFAADSPSLRILQRGCFRYFELGGACVSGPIGLLSGMLPFPMMLFNHFFSVAFYAIWWNFTDNGLLYAPVSVYQSVVVLVVAVRVFVPILWAELAR</sequence>
<dbReference type="InterPro" id="IPR013698">
    <property type="entry name" value="Squalene_epoxidase"/>
</dbReference>
<comment type="similarity">
    <text evidence="3 10">Belongs to the squalene monooxygenase family.</text>
</comment>
<keyword evidence="10" id="KW-0812">Transmembrane</keyword>
<dbReference type="GO" id="GO:0004506">
    <property type="term" value="F:squalene monooxygenase activity"/>
    <property type="evidence" value="ECO:0007669"/>
    <property type="project" value="UniProtKB-UniRule"/>
</dbReference>
<reference evidence="12 13" key="1">
    <citation type="journal article" date="2011" name="Proc. Natl. Acad. Sci. U.S.A.">
        <title>Comparative genomics of xylose-fermenting fungi for enhanced biofuel production.</title>
        <authorList>
            <person name="Wohlbach D.J."/>
            <person name="Kuo A."/>
            <person name="Sato T.K."/>
            <person name="Potts K.M."/>
            <person name="Salamov A.A."/>
            <person name="LaButti K.M."/>
            <person name="Sun H."/>
            <person name="Clum A."/>
            <person name="Pangilinan J.L."/>
            <person name="Lindquist E.A."/>
            <person name="Lucas S."/>
            <person name="Lapidus A."/>
            <person name="Jin M."/>
            <person name="Gunawan C."/>
            <person name="Balan V."/>
            <person name="Dale B.E."/>
            <person name="Jeffries T.W."/>
            <person name="Zinkel R."/>
            <person name="Barry K.W."/>
            <person name="Grigoriev I.V."/>
            <person name="Gasch A.P."/>
        </authorList>
    </citation>
    <scope>NUCLEOTIDE SEQUENCE [LARGE SCALE GENOMIC DNA]</scope>
    <source>
        <strain evidence="13">ATCC 10573 / BCRC 21748 / CBS 615 / JCM 9827 / NBRC 10315 / NRRL Y-1498 / VKM Y-70</strain>
    </source>
</reference>
<evidence type="ECO:0000256" key="4">
    <source>
        <dbReference type="ARBA" id="ARBA00012312"/>
    </source>
</evidence>
<dbReference type="InterPro" id="IPR040125">
    <property type="entry name" value="Squalene_monox"/>
</dbReference>
<dbReference type="Pfam" id="PF08491">
    <property type="entry name" value="SE"/>
    <property type="match status" value="1"/>
</dbReference>
<dbReference type="GO" id="GO:0005789">
    <property type="term" value="C:endoplasmic reticulum membrane"/>
    <property type="evidence" value="ECO:0007669"/>
    <property type="project" value="UniProtKB-SubCell"/>
</dbReference>
<feature type="transmembrane region" description="Helical" evidence="10">
    <location>
        <begin position="483"/>
        <end position="503"/>
    </location>
</feature>
<comment type="cofactor">
    <cofactor evidence="1 10">
        <name>FAD</name>
        <dbReference type="ChEBI" id="CHEBI:57692"/>
    </cofactor>
</comment>
<dbReference type="PRINTS" id="PR00420">
    <property type="entry name" value="RNGMNOXGNASE"/>
</dbReference>
<keyword evidence="10" id="KW-0256">Endoplasmic reticulum</keyword>
<keyword evidence="13" id="KW-1185">Reference proteome</keyword>
<dbReference type="HOGENOM" id="CLU_026390_0_0_1"/>
<dbReference type="Proteomes" id="UP000000707">
    <property type="component" value="Unassembled WGS sequence"/>
</dbReference>
<dbReference type="EMBL" id="GL996521">
    <property type="protein sequence ID" value="EGV64096.1"/>
    <property type="molecule type" value="Genomic_DNA"/>
</dbReference>
<evidence type="ECO:0000256" key="8">
    <source>
        <dbReference type="ARBA" id="ARBA00023002"/>
    </source>
</evidence>
<comment type="function">
    <text evidence="10">Catalyzes the stereospecific oxidation of squalene to (S)-2,3-epoxysqualene, and is considered to be a rate-limiting enzyme in steroid biosynthesis.</text>
</comment>
<evidence type="ECO:0000256" key="5">
    <source>
        <dbReference type="ARBA" id="ARBA00022630"/>
    </source>
</evidence>
<accession>G3B373</accession>
<name>G3B373_CANTC</name>
<dbReference type="Gene3D" id="3.50.50.60">
    <property type="entry name" value="FAD/NAD(P)-binding domain"/>
    <property type="match status" value="3"/>
</dbReference>
<comment type="subcellular location">
    <subcellularLocation>
        <location evidence="10">Endoplasmic reticulum membrane</location>
        <topology evidence="10">Multi-pass membrane protein</topology>
    </subcellularLocation>
    <subcellularLocation>
        <location evidence="2">Microsome membrane</location>
        <topology evidence="2">Multi-pass membrane protein</topology>
    </subcellularLocation>
</comment>
<feature type="transmembrane region" description="Helical" evidence="10">
    <location>
        <begin position="454"/>
        <end position="471"/>
    </location>
</feature>
<evidence type="ECO:0000256" key="1">
    <source>
        <dbReference type="ARBA" id="ARBA00001974"/>
    </source>
</evidence>
<dbReference type="AlphaFoldDB" id="G3B373"/>
<dbReference type="KEGG" id="cten:18250306"/>
<dbReference type="eggNOG" id="KOG1298">
    <property type="taxonomic scope" value="Eukaryota"/>
</dbReference>
<dbReference type="SUPFAM" id="SSF51905">
    <property type="entry name" value="FAD/NAD(P)-binding domain"/>
    <property type="match status" value="1"/>
</dbReference>
<dbReference type="PANTHER" id="PTHR10835">
    <property type="entry name" value="SQUALENE MONOOXYGENASE"/>
    <property type="match status" value="1"/>
</dbReference>
<dbReference type="EC" id="1.14.14.17" evidence="4 10"/>